<dbReference type="EMBL" id="MRZV01001204">
    <property type="protein sequence ID" value="PIK39751.1"/>
    <property type="molecule type" value="Genomic_DNA"/>
</dbReference>
<dbReference type="InterPro" id="IPR011029">
    <property type="entry name" value="DEATH-like_dom_sf"/>
</dbReference>
<dbReference type="InterPro" id="IPR000488">
    <property type="entry name" value="Death_dom"/>
</dbReference>
<dbReference type="PROSITE" id="PS50017">
    <property type="entry name" value="DEATH_DOMAIN"/>
    <property type="match status" value="2"/>
</dbReference>
<dbReference type="Pfam" id="PF00531">
    <property type="entry name" value="Death"/>
    <property type="match status" value="2"/>
</dbReference>
<keyword evidence="5" id="KW-1185">Reference proteome</keyword>
<comment type="caution">
    <text evidence="4">The sequence shown here is derived from an EMBL/GenBank/DDBJ whole genome shotgun (WGS) entry which is preliminary data.</text>
</comment>
<dbReference type="Pfam" id="PF00791">
    <property type="entry name" value="ZU5"/>
    <property type="match status" value="1"/>
</dbReference>
<dbReference type="InterPro" id="IPR000906">
    <property type="entry name" value="ZU5_dom"/>
</dbReference>
<feature type="domain" description="ZU5" evidence="3">
    <location>
        <begin position="163"/>
        <end position="300"/>
    </location>
</feature>
<dbReference type="CDD" id="cd01670">
    <property type="entry name" value="Death"/>
    <property type="match status" value="2"/>
</dbReference>
<dbReference type="SMART" id="SM00005">
    <property type="entry name" value="DEATH"/>
    <property type="match status" value="2"/>
</dbReference>
<organism evidence="4 5">
    <name type="scientific">Stichopus japonicus</name>
    <name type="common">Sea cucumber</name>
    <dbReference type="NCBI Taxonomy" id="307972"/>
    <lineage>
        <taxon>Eukaryota</taxon>
        <taxon>Metazoa</taxon>
        <taxon>Echinodermata</taxon>
        <taxon>Eleutherozoa</taxon>
        <taxon>Echinozoa</taxon>
        <taxon>Holothuroidea</taxon>
        <taxon>Aspidochirotacea</taxon>
        <taxon>Aspidochirotida</taxon>
        <taxon>Stichopodidae</taxon>
        <taxon>Apostichopus</taxon>
    </lineage>
</organism>
<name>A0A2G8JVF7_STIJA</name>
<proteinExistence type="predicted"/>
<dbReference type="PROSITE" id="PS51145">
    <property type="entry name" value="ZU5"/>
    <property type="match status" value="1"/>
</dbReference>
<feature type="region of interest" description="Disordered" evidence="1">
    <location>
        <begin position="24"/>
        <end position="46"/>
    </location>
</feature>
<evidence type="ECO:0000259" key="2">
    <source>
        <dbReference type="PROSITE" id="PS50017"/>
    </source>
</evidence>
<dbReference type="Gene3D" id="2.60.220.30">
    <property type="match status" value="1"/>
</dbReference>
<dbReference type="InterPro" id="IPR016729">
    <property type="entry name" value="FADD"/>
</dbReference>
<dbReference type="SUPFAM" id="SSF47986">
    <property type="entry name" value="DEATH domain"/>
    <property type="match status" value="2"/>
</dbReference>
<dbReference type="PANTHER" id="PTHR15077:SF12">
    <property type="entry name" value="DEATH DOMAIN-CONTAINING PROTEIN"/>
    <property type="match status" value="1"/>
</dbReference>
<dbReference type="Proteomes" id="UP000230750">
    <property type="component" value="Unassembled WGS sequence"/>
</dbReference>
<dbReference type="PANTHER" id="PTHR15077">
    <property type="entry name" value="FAS-ASSOCIATING DEATH DOMAIN-CONTAINING PROTEIN FADD"/>
    <property type="match status" value="1"/>
</dbReference>
<feature type="domain" description="Death" evidence="2">
    <location>
        <begin position="67"/>
        <end position="138"/>
    </location>
</feature>
<gene>
    <name evidence="4" type="ORF">BSL78_23409</name>
</gene>
<dbReference type="GO" id="GO:0007165">
    <property type="term" value="P:signal transduction"/>
    <property type="evidence" value="ECO:0007669"/>
    <property type="project" value="InterPro"/>
</dbReference>
<dbReference type="STRING" id="307972.A0A2G8JVF7"/>
<sequence length="506" mass="58282">MNHKSFLVLNSFAISFSQNLPLPSHQEKRRKAEENPTGAEATTTDSEEVNDETLLVVLDLSGNFFKEWRDLGRNLKLDETELDNIEADNRRKGQREVVYHMLLLWKRKHGMKATNKTLRDALKATNRKDLSDHLLNREQCGTTSELKWSSNKPSATICIRKRLWRTIVVSEEGSILKIPGTGVILEIPPGAIDGKRLIQMKIIPNYIQEESTSSFTSKTTVVVELLPNNLKLHHPAKLTLPHCLKLKNLVESKVLVLSSHHVQGTQPKWRPKQNALHQLNETNCIIWVESFSWETYQIDERVVEYKKIKVSAACSQDSHSNTIQLDLGYYIDLPGQKEIMKKNDMKILKEKPFVFYKEGKLPLEILLVKIRPESWKCTEDTNPKEIPFMKIALSVESWCPFGFDKVGEEDCKFYFEATQRDTIELRVPYKDLSGKLLKEWKDVGRNLGLENEDLYECEKNNKDGHKETVYQMLLAWAQRNGSNATYRILGEALKAAGRTDLQEELY</sequence>
<evidence type="ECO:0000313" key="5">
    <source>
        <dbReference type="Proteomes" id="UP000230750"/>
    </source>
</evidence>
<evidence type="ECO:0000313" key="4">
    <source>
        <dbReference type="EMBL" id="PIK39751.1"/>
    </source>
</evidence>
<dbReference type="Gene3D" id="1.10.533.10">
    <property type="entry name" value="Death Domain, Fas"/>
    <property type="match status" value="2"/>
</dbReference>
<protein>
    <recommendedName>
        <fullName evidence="6">Death domain-containing protein</fullName>
    </recommendedName>
</protein>
<dbReference type="OrthoDB" id="100767at2759"/>
<accession>A0A2G8JVF7</accession>
<dbReference type="AlphaFoldDB" id="A0A2G8JVF7"/>
<evidence type="ECO:0000259" key="3">
    <source>
        <dbReference type="PROSITE" id="PS51145"/>
    </source>
</evidence>
<feature type="domain" description="Death" evidence="2">
    <location>
        <begin position="439"/>
        <end position="506"/>
    </location>
</feature>
<evidence type="ECO:0000256" key="1">
    <source>
        <dbReference type="SAM" id="MobiDB-lite"/>
    </source>
</evidence>
<reference evidence="4 5" key="1">
    <citation type="journal article" date="2017" name="PLoS Biol.">
        <title>The sea cucumber genome provides insights into morphological evolution and visceral regeneration.</title>
        <authorList>
            <person name="Zhang X."/>
            <person name="Sun L."/>
            <person name="Yuan J."/>
            <person name="Sun Y."/>
            <person name="Gao Y."/>
            <person name="Zhang L."/>
            <person name="Li S."/>
            <person name="Dai H."/>
            <person name="Hamel J.F."/>
            <person name="Liu C."/>
            <person name="Yu Y."/>
            <person name="Liu S."/>
            <person name="Lin W."/>
            <person name="Guo K."/>
            <person name="Jin S."/>
            <person name="Xu P."/>
            <person name="Storey K.B."/>
            <person name="Huan P."/>
            <person name="Zhang T."/>
            <person name="Zhou Y."/>
            <person name="Zhang J."/>
            <person name="Lin C."/>
            <person name="Li X."/>
            <person name="Xing L."/>
            <person name="Huo D."/>
            <person name="Sun M."/>
            <person name="Wang L."/>
            <person name="Mercier A."/>
            <person name="Li F."/>
            <person name="Yang H."/>
            <person name="Xiang J."/>
        </authorList>
    </citation>
    <scope>NUCLEOTIDE SEQUENCE [LARGE SCALE GENOMIC DNA]</scope>
    <source>
        <strain evidence="4">Shaxun</strain>
        <tissue evidence="4">Muscle</tissue>
    </source>
</reference>
<evidence type="ECO:0008006" key="6">
    <source>
        <dbReference type="Google" id="ProtNLM"/>
    </source>
</evidence>